<evidence type="ECO:0000313" key="4">
    <source>
        <dbReference type="Proteomes" id="UP000475928"/>
    </source>
</evidence>
<dbReference type="EMBL" id="BLLH01000003">
    <property type="protein sequence ID" value="GFH40469.1"/>
    <property type="molecule type" value="Genomic_DNA"/>
</dbReference>
<gene>
    <name evidence="3" type="ORF">Hs20B_08670</name>
</gene>
<keyword evidence="1" id="KW-0732">Signal</keyword>
<accession>A0A6A0B501</accession>
<organism evidence="3 4">
    <name type="scientific">Pseudolactococcus insecticola</name>
    <dbReference type="NCBI Taxonomy" id="2709158"/>
    <lineage>
        <taxon>Bacteria</taxon>
        <taxon>Bacillati</taxon>
        <taxon>Bacillota</taxon>
        <taxon>Bacilli</taxon>
        <taxon>Lactobacillales</taxon>
        <taxon>Streptococcaceae</taxon>
        <taxon>Pseudolactococcus</taxon>
    </lineage>
</organism>
<sequence>MKKILLTLAVLLATGAGSIAHASDSVDAKGAPTTNIMYRVYNPNSGEHFYTSATAERNNLVKLGWRYEGIGWVAPQKSSTPVYRMYNKNAGDHHYTTLAAERDMLVKAGWRYEGIGWYSSDTKTAPVYRAYNANAKKAGSHNYTLNGGEQSVLVGLGWRNEGIGWYAATPLSTVITFNKVATSFVKNADGYTIGGPTLDEASKAIGQELAATGSSVFTNNRNYHVLISKATIGTVGTNSVILTTYSYDASIDLETGKQGDLPDDAKDGQIFEKFLTLVPTETNTNALD</sequence>
<dbReference type="RefSeq" id="WP_191088434.1">
    <property type="nucleotide sequence ID" value="NZ_BLLH01000003.1"/>
</dbReference>
<reference evidence="3 4" key="1">
    <citation type="submission" date="2020-02" db="EMBL/GenBank/DDBJ databases">
        <title>Draft genome sequence of Lactococcus sp. Hs20B0-1.</title>
        <authorList>
            <person name="Noda S."/>
            <person name="Yuki M."/>
            <person name="Ohkuma M."/>
        </authorList>
    </citation>
    <scope>NUCLEOTIDE SEQUENCE [LARGE SCALE GENOMIC DNA]</scope>
    <source>
        <strain evidence="3 4">Hs20B0-1</strain>
    </source>
</reference>
<evidence type="ECO:0000256" key="1">
    <source>
        <dbReference type="SAM" id="SignalP"/>
    </source>
</evidence>
<dbReference type="InterPro" id="IPR043708">
    <property type="entry name" value="DUF5648"/>
</dbReference>
<dbReference type="Pfam" id="PF18885">
    <property type="entry name" value="DUF5648"/>
    <property type="match status" value="1"/>
</dbReference>
<dbReference type="Proteomes" id="UP000475928">
    <property type="component" value="Unassembled WGS sequence"/>
</dbReference>
<evidence type="ECO:0000313" key="3">
    <source>
        <dbReference type="EMBL" id="GFH40469.1"/>
    </source>
</evidence>
<comment type="caution">
    <text evidence="3">The sequence shown here is derived from an EMBL/GenBank/DDBJ whole genome shotgun (WGS) entry which is preliminary data.</text>
</comment>
<protein>
    <recommendedName>
        <fullName evidence="2">DUF5648 domain-containing protein</fullName>
    </recommendedName>
</protein>
<evidence type="ECO:0000259" key="2">
    <source>
        <dbReference type="Pfam" id="PF18885"/>
    </source>
</evidence>
<proteinExistence type="predicted"/>
<dbReference type="AlphaFoldDB" id="A0A6A0B501"/>
<feature type="signal peptide" evidence="1">
    <location>
        <begin position="1"/>
        <end position="22"/>
    </location>
</feature>
<name>A0A6A0B501_9LACT</name>
<feature type="chain" id="PRO_5025529432" description="DUF5648 domain-containing protein" evidence="1">
    <location>
        <begin position="23"/>
        <end position="288"/>
    </location>
</feature>
<feature type="domain" description="DUF5648" evidence="2">
    <location>
        <begin position="37"/>
        <end position="167"/>
    </location>
</feature>
<keyword evidence="4" id="KW-1185">Reference proteome</keyword>